<dbReference type="SUPFAM" id="SSF46785">
    <property type="entry name" value="Winged helix' DNA-binding domain"/>
    <property type="match status" value="1"/>
</dbReference>
<dbReference type="Pfam" id="PF13545">
    <property type="entry name" value="HTH_Crp_2"/>
    <property type="match status" value="1"/>
</dbReference>
<keyword evidence="1" id="KW-0805">Transcription regulation</keyword>
<dbReference type="EMBL" id="JAGUCN010000026">
    <property type="protein sequence ID" value="MBS2213398.1"/>
    <property type="molecule type" value="Genomic_DNA"/>
</dbReference>
<keyword evidence="2" id="KW-0238">DNA-binding</keyword>
<reference evidence="6 7" key="1">
    <citation type="journal article" date="2014" name="Int. J. Syst. Evol. Microbiol.">
        <title>Carboxylicivirga gen. nov. in the family Marinilabiliaceae with two novel species, Carboxylicivirga mesophila sp. nov. and Carboxylicivirga taeanensis sp. nov., and reclassification of Cytophaga fermentans as Saccharicrinis fermentans gen. nov., comb. nov.</title>
        <authorList>
            <person name="Yang S.H."/>
            <person name="Seo H.S."/>
            <person name="Woo J.H."/>
            <person name="Oh H.M."/>
            <person name="Jang H."/>
            <person name="Lee J.H."/>
            <person name="Kim S.J."/>
            <person name="Kwon K.K."/>
        </authorList>
    </citation>
    <scope>NUCLEOTIDE SEQUENCE [LARGE SCALE GENOMIC DNA]</scope>
    <source>
        <strain evidence="6 7">JCM 18290</strain>
    </source>
</reference>
<evidence type="ECO:0000256" key="3">
    <source>
        <dbReference type="ARBA" id="ARBA00023163"/>
    </source>
</evidence>
<dbReference type="InterPro" id="IPR012318">
    <property type="entry name" value="HTH_CRP"/>
</dbReference>
<dbReference type="InterPro" id="IPR050397">
    <property type="entry name" value="Env_Response_Regulators"/>
</dbReference>
<evidence type="ECO:0000259" key="5">
    <source>
        <dbReference type="PROSITE" id="PS51063"/>
    </source>
</evidence>
<comment type="caution">
    <text evidence="6">The sequence shown here is derived from an EMBL/GenBank/DDBJ whole genome shotgun (WGS) entry which is preliminary data.</text>
</comment>
<dbReference type="InterPro" id="IPR036388">
    <property type="entry name" value="WH-like_DNA-bd_sf"/>
</dbReference>
<keyword evidence="7" id="KW-1185">Reference proteome</keyword>
<dbReference type="CDD" id="cd00038">
    <property type="entry name" value="CAP_ED"/>
    <property type="match status" value="1"/>
</dbReference>
<feature type="domain" description="Cyclic nucleotide-binding" evidence="4">
    <location>
        <begin position="7"/>
        <end position="78"/>
    </location>
</feature>
<dbReference type="SMART" id="SM00419">
    <property type="entry name" value="HTH_CRP"/>
    <property type="match status" value="1"/>
</dbReference>
<evidence type="ECO:0000256" key="2">
    <source>
        <dbReference type="ARBA" id="ARBA00023125"/>
    </source>
</evidence>
<dbReference type="Proteomes" id="UP000721861">
    <property type="component" value="Unassembled WGS sequence"/>
</dbReference>
<dbReference type="PROSITE" id="PS50042">
    <property type="entry name" value="CNMP_BINDING_3"/>
    <property type="match status" value="1"/>
</dbReference>
<evidence type="ECO:0000256" key="1">
    <source>
        <dbReference type="ARBA" id="ARBA00023015"/>
    </source>
</evidence>
<dbReference type="InterPro" id="IPR018490">
    <property type="entry name" value="cNMP-bd_dom_sf"/>
</dbReference>
<gene>
    <name evidence="6" type="ORF">KEM09_18430</name>
</gene>
<dbReference type="InterPro" id="IPR000595">
    <property type="entry name" value="cNMP-bd_dom"/>
</dbReference>
<dbReference type="InterPro" id="IPR014710">
    <property type="entry name" value="RmlC-like_jellyroll"/>
</dbReference>
<dbReference type="PROSITE" id="PS51063">
    <property type="entry name" value="HTH_CRP_2"/>
    <property type="match status" value="1"/>
</dbReference>
<name>A0ABS5KG09_9BACT</name>
<feature type="domain" description="HTH crp-type" evidence="5">
    <location>
        <begin position="147"/>
        <end position="213"/>
    </location>
</feature>
<dbReference type="SUPFAM" id="SSF51206">
    <property type="entry name" value="cAMP-binding domain-like"/>
    <property type="match status" value="1"/>
</dbReference>
<dbReference type="InterPro" id="IPR036390">
    <property type="entry name" value="WH_DNA-bd_sf"/>
</dbReference>
<dbReference type="Gene3D" id="1.10.10.10">
    <property type="entry name" value="Winged helix-like DNA-binding domain superfamily/Winged helix DNA-binding domain"/>
    <property type="match status" value="1"/>
</dbReference>
<dbReference type="PANTHER" id="PTHR24567">
    <property type="entry name" value="CRP FAMILY TRANSCRIPTIONAL REGULATORY PROTEIN"/>
    <property type="match status" value="1"/>
</dbReference>
<dbReference type="PANTHER" id="PTHR24567:SF26">
    <property type="entry name" value="REGULATORY PROTEIN YEIL"/>
    <property type="match status" value="1"/>
</dbReference>
<evidence type="ECO:0000313" key="6">
    <source>
        <dbReference type="EMBL" id="MBS2213398.1"/>
    </source>
</evidence>
<evidence type="ECO:0000313" key="7">
    <source>
        <dbReference type="Proteomes" id="UP000721861"/>
    </source>
</evidence>
<organism evidence="6 7">
    <name type="scientific">Carboxylicivirga mesophila</name>
    <dbReference type="NCBI Taxonomy" id="1166478"/>
    <lineage>
        <taxon>Bacteria</taxon>
        <taxon>Pseudomonadati</taxon>
        <taxon>Bacteroidota</taxon>
        <taxon>Bacteroidia</taxon>
        <taxon>Marinilabiliales</taxon>
        <taxon>Marinilabiliaceae</taxon>
        <taxon>Carboxylicivirga</taxon>
    </lineage>
</organism>
<accession>A0ABS5KG09</accession>
<keyword evidence="3" id="KW-0804">Transcription</keyword>
<evidence type="ECO:0000259" key="4">
    <source>
        <dbReference type="PROSITE" id="PS50042"/>
    </source>
</evidence>
<proteinExistence type="predicted"/>
<protein>
    <submittedName>
        <fullName evidence="6">Crp/Fnr family transcriptional regulator</fullName>
    </submittedName>
</protein>
<dbReference type="RefSeq" id="WP_212230546.1">
    <property type="nucleotide sequence ID" value="NZ_JAGUCN010000026.1"/>
</dbReference>
<dbReference type="Gene3D" id="2.60.120.10">
    <property type="entry name" value="Jelly Rolls"/>
    <property type="match status" value="1"/>
</dbReference>
<sequence>MNIKDTILSKFPILMEPALLDEMERYCTTKTLEAGNNFIEIGDDVVAMPLLTKGVIKVVREDSDGNELLLYYLNGGDTCASTLSCCMERAKSEVRATVIETVTAIMVPINCMENWMKKYAGWRSFIMQSYRMRFEELLHTIDSIAFKKMDERLIEYLVQLSEERNSLVLLGTHQEIADDLHTSREVISRLLKQLEKLGKISLSRNKIEIVDLS</sequence>